<dbReference type="PROSITE" id="PS51898">
    <property type="entry name" value="TYR_RECOMBINASE"/>
    <property type="match status" value="1"/>
</dbReference>
<accession>A0A939B5E2</accession>
<organism evidence="8 9">
    <name type="scientific">Marseilla massiliensis</name>
    <dbReference type="NCBI Taxonomy" id="1841864"/>
    <lineage>
        <taxon>Bacteria</taxon>
        <taxon>Pseudomonadati</taxon>
        <taxon>Bacteroidota</taxon>
        <taxon>Bacteroidia</taxon>
        <taxon>Bacteroidales</taxon>
        <taxon>Prevotellaceae</taxon>
        <taxon>Marseilla</taxon>
    </lineage>
</organism>
<dbReference type="GO" id="GO:0006310">
    <property type="term" value="P:DNA recombination"/>
    <property type="evidence" value="ECO:0007669"/>
    <property type="project" value="UniProtKB-KW"/>
</dbReference>
<keyword evidence="3 5" id="KW-0238">DNA-binding</keyword>
<dbReference type="InterPro" id="IPR011010">
    <property type="entry name" value="DNA_brk_join_enz"/>
</dbReference>
<evidence type="ECO:0000256" key="5">
    <source>
        <dbReference type="PROSITE-ProRule" id="PRU01248"/>
    </source>
</evidence>
<feature type="domain" description="Tyr recombinase" evidence="6">
    <location>
        <begin position="166"/>
        <end position="323"/>
    </location>
</feature>
<evidence type="ECO:0000313" key="9">
    <source>
        <dbReference type="Proteomes" id="UP000764045"/>
    </source>
</evidence>
<protein>
    <submittedName>
        <fullName evidence="8">Site-specific integrase</fullName>
    </submittedName>
</protein>
<keyword evidence="4" id="KW-0233">DNA recombination</keyword>
<dbReference type="PANTHER" id="PTHR30349:SF64">
    <property type="entry name" value="PROPHAGE INTEGRASE INTD-RELATED"/>
    <property type="match status" value="1"/>
</dbReference>
<dbReference type="InterPro" id="IPR010998">
    <property type="entry name" value="Integrase_recombinase_N"/>
</dbReference>
<dbReference type="EMBL" id="JACJJL010000019">
    <property type="protein sequence ID" value="MBM6662334.1"/>
    <property type="molecule type" value="Genomic_DNA"/>
</dbReference>
<evidence type="ECO:0000256" key="4">
    <source>
        <dbReference type="ARBA" id="ARBA00023172"/>
    </source>
</evidence>
<gene>
    <name evidence="8" type="ORF">H6B30_11330</name>
</gene>
<sequence>MKVFKNQFNKKALVCNTFEMNALNDRLKAAKGRIDSFITGLMQVDDAFTFEKLEKFLTAENAKEASFIDYVAKRIDERTDIRETTRKSQRKVVGSLVDFGKICEFSDLTRSNILDYDEFLHGRGIAQPTVHSYHKTLKTYINDAIRHELMTSNPYLGLQFKRGESRHGMYLTEDEFAKVRDVELGNESLAKVRDLFVVQCLTGLAYSDLMSFDFNRVSKVGDSYVIEDRRHKTGIEYCAVLLPEALAIVRKYHEQLPRFSNQQYNMRLKVVAEAAGIDKPVASHWGRRTCGMLLLNHGVSMETVAKVLGHSSIRTTEQAYAKL</sequence>
<evidence type="ECO:0000256" key="3">
    <source>
        <dbReference type="ARBA" id="ARBA00023125"/>
    </source>
</evidence>
<dbReference type="SUPFAM" id="SSF56349">
    <property type="entry name" value="DNA breaking-rejoining enzymes"/>
    <property type="match status" value="1"/>
</dbReference>
<feature type="domain" description="Core-binding (CB)" evidence="7">
    <location>
        <begin position="58"/>
        <end position="145"/>
    </location>
</feature>
<dbReference type="PROSITE" id="PS51900">
    <property type="entry name" value="CB"/>
    <property type="match status" value="1"/>
</dbReference>
<dbReference type="Pfam" id="PF13102">
    <property type="entry name" value="Phage_int_SAM_5"/>
    <property type="match status" value="1"/>
</dbReference>
<dbReference type="CDD" id="cd01185">
    <property type="entry name" value="INTN1_C_like"/>
    <property type="match status" value="1"/>
</dbReference>
<evidence type="ECO:0000256" key="2">
    <source>
        <dbReference type="ARBA" id="ARBA00022908"/>
    </source>
</evidence>
<dbReference type="AlphaFoldDB" id="A0A939B5E2"/>
<dbReference type="InterPro" id="IPR025269">
    <property type="entry name" value="SAM-like_dom"/>
</dbReference>
<dbReference type="Pfam" id="PF00589">
    <property type="entry name" value="Phage_integrase"/>
    <property type="match status" value="1"/>
</dbReference>
<evidence type="ECO:0000256" key="1">
    <source>
        <dbReference type="ARBA" id="ARBA00008857"/>
    </source>
</evidence>
<comment type="similarity">
    <text evidence="1">Belongs to the 'phage' integrase family.</text>
</comment>
<dbReference type="RefSeq" id="WP_205110679.1">
    <property type="nucleotide sequence ID" value="NZ_JACJJL010000019.1"/>
</dbReference>
<dbReference type="Gene3D" id="1.10.443.10">
    <property type="entry name" value="Intergrase catalytic core"/>
    <property type="match status" value="1"/>
</dbReference>
<dbReference type="GO" id="GO:0015074">
    <property type="term" value="P:DNA integration"/>
    <property type="evidence" value="ECO:0007669"/>
    <property type="project" value="UniProtKB-KW"/>
</dbReference>
<keyword evidence="2" id="KW-0229">DNA integration</keyword>
<evidence type="ECO:0000259" key="6">
    <source>
        <dbReference type="PROSITE" id="PS51898"/>
    </source>
</evidence>
<dbReference type="GO" id="GO:0003677">
    <property type="term" value="F:DNA binding"/>
    <property type="evidence" value="ECO:0007669"/>
    <property type="project" value="UniProtKB-UniRule"/>
</dbReference>
<evidence type="ECO:0000313" key="8">
    <source>
        <dbReference type="EMBL" id="MBM6662334.1"/>
    </source>
</evidence>
<dbReference type="PANTHER" id="PTHR30349">
    <property type="entry name" value="PHAGE INTEGRASE-RELATED"/>
    <property type="match status" value="1"/>
</dbReference>
<dbReference type="InterPro" id="IPR044068">
    <property type="entry name" value="CB"/>
</dbReference>
<dbReference type="InterPro" id="IPR002104">
    <property type="entry name" value="Integrase_catalytic"/>
</dbReference>
<dbReference type="Proteomes" id="UP000764045">
    <property type="component" value="Unassembled WGS sequence"/>
</dbReference>
<name>A0A939B5E2_9BACT</name>
<dbReference type="Gene3D" id="1.10.150.130">
    <property type="match status" value="1"/>
</dbReference>
<dbReference type="InterPro" id="IPR013762">
    <property type="entry name" value="Integrase-like_cat_sf"/>
</dbReference>
<evidence type="ECO:0000259" key="7">
    <source>
        <dbReference type="PROSITE" id="PS51900"/>
    </source>
</evidence>
<keyword evidence="9" id="KW-1185">Reference proteome</keyword>
<proteinExistence type="inferred from homology"/>
<reference evidence="8 9" key="1">
    <citation type="journal article" date="2021" name="Sci. Rep.">
        <title>The distribution of antibiotic resistance genes in chicken gut microbiota commensals.</title>
        <authorList>
            <person name="Juricova H."/>
            <person name="Matiasovicova J."/>
            <person name="Kubasova T."/>
            <person name="Cejkova D."/>
            <person name="Rychlik I."/>
        </authorList>
    </citation>
    <scope>NUCLEOTIDE SEQUENCE [LARGE SCALE GENOMIC DNA]</scope>
    <source>
        <strain evidence="8 9">An819</strain>
    </source>
</reference>
<comment type="caution">
    <text evidence="8">The sequence shown here is derived from an EMBL/GenBank/DDBJ whole genome shotgun (WGS) entry which is preliminary data.</text>
</comment>
<dbReference type="InterPro" id="IPR050090">
    <property type="entry name" value="Tyrosine_recombinase_XerCD"/>
</dbReference>